<evidence type="ECO:0000256" key="3">
    <source>
        <dbReference type="ARBA" id="ARBA00022679"/>
    </source>
</evidence>
<feature type="domain" description="Methyltransferase" evidence="4">
    <location>
        <begin position="66"/>
        <end position="144"/>
    </location>
</feature>
<dbReference type="PANTHER" id="PTHR12176:SF80">
    <property type="entry name" value="EEF1A LYSINE METHYLTRANSFERASE 4"/>
    <property type="match status" value="1"/>
</dbReference>
<dbReference type="PANTHER" id="PTHR12176">
    <property type="entry name" value="SAM-DEPENDENT METHYLTRANSFERASE SUPERFAMILY PROTEIN"/>
    <property type="match status" value="1"/>
</dbReference>
<evidence type="ECO:0000313" key="5">
    <source>
        <dbReference type="EMBL" id="CAB4045062.1"/>
    </source>
</evidence>
<dbReference type="OrthoDB" id="411785at2759"/>
<organism evidence="5 6">
    <name type="scientific">Paramuricea clavata</name>
    <name type="common">Red gorgonian</name>
    <name type="synonym">Violescent sea-whip</name>
    <dbReference type="NCBI Taxonomy" id="317549"/>
    <lineage>
        <taxon>Eukaryota</taxon>
        <taxon>Metazoa</taxon>
        <taxon>Cnidaria</taxon>
        <taxon>Anthozoa</taxon>
        <taxon>Octocorallia</taxon>
        <taxon>Malacalcyonacea</taxon>
        <taxon>Plexauridae</taxon>
        <taxon>Paramuricea</taxon>
    </lineage>
</organism>
<accession>A0A6S7LUF2</accession>
<name>A0A6S7LUF2_PARCT</name>
<dbReference type="SUPFAM" id="SSF53335">
    <property type="entry name" value="S-adenosyl-L-methionine-dependent methyltransferases"/>
    <property type="match status" value="1"/>
</dbReference>
<proteinExistence type="inferred from homology"/>
<dbReference type="InterPro" id="IPR029063">
    <property type="entry name" value="SAM-dependent_MTases_sf"/>
</dbReference>
<dbReference type="EMBL" id="CACRXK020037467">
    <property type="protein sequence ID" value="CAB4045062.1"/>
    <property type="molecule type" value="Genomic_DNA"/>
</dbReference>
<dbReference type="InterPro" id="IPR051419">
    <property type="entry name" value="Lys/N-term_MeTrsfase_sf"/>
</dbReference>
<reference evidence="5" key="1">
    <citation type="submission" date="2020-04" db="EMBL/GenBank/DDBJ databases">
        <authorList>
            <person name="Alioto T."/>
            <person name="Alioto T."/>
            <person name="Gomez Garrido J."/>
        </authorList>
    </citation>
    <scope>NUCLEOTIDE SEQUENCE</scope>
    <source>
        <strain evidence="5">A484AB</strain>
    </source>
</reference>
<keyword evidence="6" id="KW-1185">Reference proteome</keyword>
<keyword evidence="2" id="KW-0489">Methyltransferase</keyword>
<dbReference type="InterPro" id="IPR025714">
    <property type="entry name" value="Methyltranfer_dom"/>
</dbReference>
<protein>
    <recommendedName>
        <fullName evidence="4">Methyltransferase domain-containing protein</fullName>
    </recommendedName>
</protein>
<feature type="non-terminal residue" evidence="5">
    <location>
        <position position="168"/>
    </location>
</feature>
<dbReference type="Pfam" id="PF13847">
    <property type="entry name" value="Methyltransf_31"/>
    <property type="match status" value="1"/>
</dbReference>
<evidence type="ECO:0000313" key="6">
    <source>
        <dbReference type="Proteomes" id="UP001152795"/>
    </source>
</evidence>
<keyword evidence="3" id="KW-0808">Transferase</keyword>
<evidence type="ECO:0000256" key="1">
    <source>
        <dbReference type="ARBA" id="ARBA00008361"/>
    </source>
</evidence>
<gene>
    <name evidence="5" type="ORF">PACLA_8A033978</name>
</gene>
<dbReference type="Proteomes" id="UP001152795">
    <property type="component" value="Unassembled WGS sequence"/>
</dbReference>
<dbReference type="GO" id="GO:0008168">
    <property type="term" value="F:methyltransferase activity"/>
    <property type="evidence" value="ECO:0007669"/>
    <property type="project" value="UniProtKB-KW"/>
</dbReference>
<evidence type="ECO:0000256" key="2">
    <source>
        <dbReference type="ARBA" id="ARBA00022603"/>
    </source>
</evidence>
<comment type="caution">
    <text evidence="5">The sequence shown here is derived from an EMBL/GenBank/DDBJ whole genome shotgun (WGS) entry which is preliminary data.</text>
</comment>
<evidence type="ECO:0000259" key="4">
    <source>
        <dbReference type="Pfam" id="PF13847"/>
    </source>
</evidence>
<comment type="similarity">
    <text evidence="1">Belongs to the methyltransferase superfamily.</text>
</comment>
<dbReference type="AlphaFoldDB" id="A0A6S7LUF2"/>
<sequence length="168" mass="20138">MVSWCRVHMCDSRIQGKNAMLMDLPKKNESYKLKEYWDERFAEEDNFEWCKSYCDFKHLMIQHVRKNDRILMLGCGTSRLSEDLYLDGYKNIVNIDYSPVVIEKMKQKHQNFVEMQYLVMDITKMTFDKKSFDVVIEKGTLDALLVDEKHLWNPSEHSRKIMHAVLFQ</sequence>
<dbReference type="GO" id="GO:0032259">
    <property type="term" value="P:methylation"/>
    <property type="evidence" value="ECO:0007669"/>
    <property type="project" value="UniProtKB-KW"/>
</dbReference>
<dbReference type="CDD" id="cd02440">
    <property type="entry name" value="AdoMet_MTases"/>
    <property type="match status" value="1"/>
</dbReference>
<dbReference type="Gene3D" id="3.40.50.150">
    <property type="entry name" value="Vaccinia Virus protein VP39"/>
    <property type="match status" value="1"/>
</dbReference>